<organism evidence="7">
    <name type="scientific">Caldilinea aerophila</name>
    <dbReference type="NCBI Taxonomy" id="133453"/>
    <lineage>
        <taxon>Bacteria</taxon>
        <taxon>Bacillati</taxon>
        <taxon>Chloroflexota</taxon>
        <taxon>Caldilineae</taxon>
        <taxon>Caldilineales</taxon>
        <taxon>Caldilineaceae</taxon>
        <taxon>Caldilinea</taxon>
    </lineage>
</organism>
<name>A0A7C1JVM4_9CHLR</name>
<dbReference type="InterPro" id="IPR036909">
    <property type="entry name" value="Cyt_c-like_dom_sf"/>
</dbReference>
<dbReference type="GO" id="GO:0020037">
    <property type="term" value="F:heme binding"/>
    <property type="evidence" value="ECO:0007669"/>
    <property type="project" value="InterPro"/>
</dbReference>
<feature type="domain" description="Cytochrome c" evidence="6">
    <location>
        <begin position="144"/>
        <end position="224"/>
    </location>
</feature>
<keyword evidence="5" id="KW-0812">Transmembrane</keyword>
<comment type="caution">
    <text evidence="7">The sequence shown here is derived from an EMBL/GenBank/DDBJ whole genome shotgun (WGS) entry which is preliminary data.</text>
</comment>
<accession>A0A7C1JVM4</accession>
<dbReference type="SUPFAM" id="SSF46626">
    <property type="entry name" value="Cytochrome c"/>
    <property type="match status" value="2"/>
</dbReference>
<feature type="domain" description="Cytochrome c" evidence="6">
    <location>
        <begin position="52"/>
        <end position="140"/>
    </location>
</feature>
<keyword evidence="3 4" id="KW-0408">Iron</keyword>
<keyword evidence="1 4" id="KW-0349">Heme</keyword>
<evidence type="ECO:0000256" key="3">
    <source>
        <dbReference type="ARBA" id="ARBA00023004"/>
    </source>
</evidence>
<dbReference type="PANTHER" id="PTHR35008:SF8">
    <property type="entry name" value="ALCOHOL DEHYDROGENASE CYTOCHROME C SUBUNIT"/>
    <property type="match status" value="1"/>
</dbReference>
<dbReference type="Gene3D" id="1.10.760.10">
    <property type="entry name" value="Cytochrome c-like domain"/>
    <property type="match status" value="2"/>
</dbReference>
<keyword evidence="2 4" id="KW-0479">Metal-binding</keyword>
<dbReference type="InterPro" id="IPR009056">
    <property type="entry name" value="Cyt_c-like_dom"/>
</dbReference>
<dbReference type="AlphaFoldDB" id="A0A7C1JVM4"/>
<evidence type="ECO:0000259" key="6">
    <source>
        <dbReference type="PROSITE" id="PS51007"/>
    </source>
</evidence>
<dbReference type="Pfam" id="PF00034">
    <property type="entry name" value="Cytochrom_C"/>
    <property type="match status" value="1"/>
</dbReference>
<dbReference type="InterPro" id="IPR051459">
    <property type="entry name" value="Cytochrome_c-type_DH"/>
</dbReference>
<evidence type="ECO:0000256" key="5">
    <source>
        <dbReference type="SAM" id="Phobius"/>
    </source>
</evidence>
<keyword evidence="5" id="KW-0472">Membrane</keyword>
<evidence type="ECO:0000256" key="1">
    <source>
        <dbReference type="ARBA" id="ARBA00022617"/>
    </source>
</evidence>
<keyword evidence="5" id="KW-1133">Transmembrane helix</keyword>
<proteinExistence type="predicted"/>
<sequence>MRQSGQRFVSPGLLIVFLIFCLLGSLYTEPAWAQEELPPFDAAQVTAPDAPPKALLGRSHYLNHCAPCHGELGRGDGPTAASLPGPATAFAERSTVWERSPAMLFYTTKFGRLEKLMPPWSNRLTDDEIWNTVAYAWSLHTSELETATGAALYAANCASCHGESGAGDGPNVEGSPPDFTDLSYTIFVSQADWDEGWRRAHPDIGADWTQAQREATLEFIRTFSYAPPWASLYQAGEGVITGSVRFAEGAPQPEEALQVSLDAYLNFEQVASFTTTLGIDNTFVFDGLDVNPELVYLATVVVDGLTYSSPLMTLTPEQPQAEAPITVYGVTDDPSGIRLSRVHWIVDVRPGALLLAQIYLFRNEGERAFVGRAVEGVETPVTVGIDVPPDAQEITLQGGVLDGRFRRVGNIIYDTLPVIPGESAQQIIVQYTIPVSGDVYTLAQELLYPVDSLSMLATNSPELRIDAPAMRFEGVQTFEGVEYQLWRLNNFGPGQIEVLFRGLPRFDSASAGPMETPSRSTISPPMEPWVSWVMMALVAAGVLGVMGFAIQRGALATPTTQEELQSLRNTLLDEIARLDDLHALGQIDDKEWLRWRSYLKAQLMEAVRHLDGYAARRR</sequence>
<dbReference type="PROSITE" id="PS51007">
    <property type="entry name" value="CYTC"/>
    <property type="match status" value="2"/>
</dbReference>
<dbReference type="GO" id="GO:0009055">
    <property type="term" value="F:electron transfer activity"/>
    <property type="evidence" value="ECO:0007669"/>
    <property type="project" value="InterPro"/>
</dbReference>
<evidence type="ECO:0000256" key="4">
    <source>
        <dbReference type="PROSITE-ProRule" id="PRU00433"/>
    </source>
</evidence>
<evidence type="ECO:0000313" key="7">
    <source>
        <dbReference type="EMBL" id="HDX30648.1"/>
    </source>
</evidence>
<dbReference type="EMBL" id="DSMG01000046">
    <property type="protein sequence ID" value="HDX30648.1"/>
    <property type="molecule type" value="Genomic_DNA"/>
</dbReference>
<protein>
    <submittedName>
        <fullName evidence="7">C-type cytochrome</fullName>
    </submittedName>
</protein>
<dbReference type="PANTHER" id="PTHR35008">
    <property type="entry name" value="BLL4482 PROTEIN-RELATED"/>
    <property type="match status" value="1"/>
</dbReference>
<evidence type="ECO:0000256" key="2">
    <source>
        <dbReference type="ARBA" id="ARBA00022723"/>
    </source>
</evidence>
<dbReference type="Pfam" id="PF13442">
    <property type="entry name" value="Cytochrome_CBB3"/>
    <property type="match status" value="1"/>
</dbReference>
<dbReference type="GO" id="GO:0046872">
    <property type="term" value="F:metal ion binding"/>
    <property type="evidence" value="ECO:0007669"/>
    <property type="project" value="UniProtKB-KW"/>
</dbReference>
<gene>
    <name evidence="7" type="ORF">ENQ20_04050</name>
</gene>
<reference evidence="7" key="1">
    <citation type="journal article" date="2020" name="mSystems">
        <title>Genome- and Community-Level Interaction Insights into Carbon Utilization and Element Cycling Functions of Hydrothermarchaeota in Hydrothermal Sediment.</title>
        <authorList>
            <person name="Zhou Z."/>
            <person name="Liu Y."/>
            <person name="Xu W."/>
            <person name="Pan J."/>
            <person name="Luo Z.H."/>
            <person name="Li M."/>
        </authorList>
    </citation>
    <scope>NUCLEOTIDE SEQUENCE [LARGE SCALE GENOMIC DNA]</scope>
    <source>
        <strain evidence="7">SpSt-289</strain>
    </source>
</reference>
<feature type="transmembrane region" description="Helical" evidence="5">
    <location>
        <begin position="529"/>
        <end position="550"/>
    </location>
</feature>